<feature type="compositionally biased region" description="Polar residues" evidence="2">
    <location>
        <begin position="331"/>
        <end position="368"/>
    </location>
</feature>
<dbReference type="Pfam" id="PF08265">
    <property type="entry name" value="YL1_C"/>
    <property type="match status" value="1"/>
</dbReference>
<name>A0A6A6IE99_9PLEO</name>
<dbReference type="GO" id="GO:0005634">
    <property type="term" value="C:nucleus"/>
    <property type="evidence" value="ECO:0007669"/>
    <property type="project" value="TreeGrafter"/>
</dbReference>
<evidence type="ECO:0000313" key="5">
    <source>
        <dbReference type="Proteomes" id="UP000800094"/>
    </source>
</evidence>
<gene>
    <name evidence="4" type="ORF">BU26DRAFT_519950</name>
</gene>
<comment type="similarity">
    <text evidence="1">Belongs to the VPS72/YL1 family.</text>
</comment>
<feature type="region of interest" description="Disordered" evidence="2">
    <location>
        <begin position="448"/>
        <end position="469"/>
    </location>
</feature>
<dbReference type="Proteomes" id="UP000800094">
    <property type="component" value="Unassembled WGS sequence"/>
</dbReference>
<dbReference type="GeneID" id="54582518"/>
<feature type="compositionally biased region" description="Basic and acidic residues" evidence="2">
    <location>
        <begin position="200"/>
        <end position="211"/>
    </location>
</feature>
<feature type="compositionally biased region" description="Low complexity" evidence="2">
    <location>
        <begin position="24"/>
        <end position="38"/>
    </location>
</feature>
<dbReference type="PANTHER" id="PTHR13275">
    <property type="entry name" value="YL-1 PROTEIN TRANSCRIPTION FACTOR-LIKE 1"/>
    <property type="match status" value="1"/>
</dbReference>
<accession>A0A6A6IE99</accession>
<feature type="compositionally biased region" description="Acidic residues" evidence="2">
    <location>
        <begin position="64"/>
        <end position="111"/>
    </location>
</feature>
<feature type="compositionally biased region" description="Basic and acidic residues" evidence="2">
    <location>
        <begin position="112"/>
        <end position="122"/>
    </location>
</feature>
<feature type="compositionally biased region" description="Low complexity" evidence="2">
    <location>
        <begin position="317"/>
        <end position="326"/>
    </location>
</feature>
<sequence>MSPDPAERTDVQDGAPPDRDERLSPSPSAAESEAEAPADLMVVSRARRSNAGNRMSTLIAKSAEEDEWGEEWEEAPNEEEFVGDDANDQDDYNLDSSSSEEDDEGADDDAGEKELRRAERQERIKKRKPATNPFAARLAAAAARKRVKLDVPTTESPAPAAPRPKKKSERASWIPTDEDGPTRTSSRRQTVANKESTLAKLKEKDRRRDDTLAMMKAAEARKAKDERKPLTQAERLAEATRTEKVNSKSLHRWEELEEQRAAERQAKLDAMKNRQIEGPFIRFYSGPAIWVDDKLKFTGKDVPKLEELEEKLNKDIPASASQPAQPEATGRTASDHTQPSSLNDPSHVSHRLSLTSVPESQPSSMQNSLPPPPQTSQAPVRDISAGSHGMPYPSTIMFAPPENTDSFLFGIEQYAQPNQHNTHSLALSQTENHETSPQYAHTQMSAPELPQNPFLEPHSSLNDPLLSQHEPGAQSLLSQFQRPPAPPAPRRRRLIQRALRNLLILSSFPNLDSAAPTRARTTASILKEKDRSALIQLSTTLFGWSHADAAAFVTAMLNAPKTKKEKEALQRPKKELCAITNNIARYRDPETGIAYRDARAFGVLRGVVGGGFVWSGELGCYVGGRAKPMLSADSAKSKGFLGMAPAAGVPKRFLEMKREMMQAPTQAAKENPAAVAGEKADVPPTTGDAGAQQPPQSTSDAMKVEEPVAPLGTIGRS</sequence>
<feature type="compositionally biased region" description="Basic and acidic residues" evidence="2">
    <location>
        <begin position="218"/>
        <end position="261"/>
    </location>
</feature>
<dbReference type="PANTHER" id="PTHR13275:SF4">
    <property type="entry name" value="VACUOLAR PROTEIN SORTING-ASSOCIATED PROTEIN 72 HOMOLOG"/>
    <property type="match status" value="1"/>
</dbReference>
<evidence type="ECO:0000259" key="3">
    <source>
        <dbReference type="SMART" id="SM00993"/>
    </source>
</evidence>
<dbReference type="InterPro" id="IPR013272">
    <property type="entry name" value="Vps72/YL1_C"/>
</dbReference>
<organism evidence="4 5">
    <name type="scientific">Trematosphaeria pertusa</name>
    <dbReference type="NCBI Taxonomy" id="390896"/>
    <lineage>
        <taxon>Eukaryota</taxon>
        <taxon>Fungi</taxon>
        <taxon>Dikarya</taxon>
        <taxon>Ascomycota</taxon>
        <taxon>Pezizomycotina</taxon>
        <taxon>Dothideomycetes</taxon>
        <taxon>Pleosporomycetidae</taxon>
        <taxon>Pleosporales</taxon>
        <taxon>Massarineae</taxon>
        <taxon>Trematosphaeriaceae</taxon>
        <taxon>Trematosphaeria</taxon>
    </lineage>
</organism>
<dbReference type="AlphaFoldDB" id="A0A6A6IE99"/>
<dbReference type="Pfam" id="PF05764">
    <property type="entry name" value="YL1"/>
    <property type="match status" value="1"/>
</dbReference>
<evidence type="ECO:0000313" key="4">
    <source>
        <dbReference type="EMBL" id="KAF2248222.1"/>
    </source>
</evidence>
<feature type="region of interest" description="Disordered" evidence="2">
    <location>
        <begin position="1"/>
        <end position="261"/>
    </location>
</feature>
<evidence type="ECO:0000256" key="2">
    <source>
        <dbReference type="SAM" id="MobiDB-lite"/>
    </source>
</evidence>
<reference evidence="4" key="1">
    <citation type="journal article" date="2020" name="Stud. Mycol.">
        <title>101 Dothideomycetes genomes: a test case for predicting lifestyles and emergence of pathogens.</title>
        <authorList>
            <person name="Haridas S."/>
            <person name="Albert R."/>
            <person name="Binder M."/>
            <person name="Bloem J."/>
            <person name="Labutti K."/>
            <person name="Salamov A."/>
            <person name="Andreopoulos B."/>
            <person name="Baker S."/>
            <person name="Barry K."/>
            <person name="Bills G."/>
            <person name="Bluhm B."/>
            <person name="Cannon C."/>
            <person name="Castanera R."/>
            <person name="Culley D."/>
            <person name="Daum C."/>
            <person name="Ezra D."/>
            <person name="Gonzalez J."/>
            <person name="Henrissat B."/>
            <person name="Kuo A."/>
            <person name="Liang C."/>
            <person name="Lipzen A."/>
            <person name="Lutzoni F."/>
            <person name="Magnuson J."/>
            <person name="Mondo S."/>
            <person name="Nolan M."/>
            <person name="Ohm R."/>
            <person name="Pangilinan J."/>
            <person name="Park H.-J."/>
            <person name="Ramirez L."/>
            <person name="Alfaro M."/>
            <person name="Sun H."/>
            <person name="Tritt A."/>
            <person name="Yoshinaga Y."/>
            <person name="Zwiers L.-H."/>
            <person name="Turgeon B."/>
            <person name="Goodwin S."/>
            <person name="Spatafora J."/>
            <person name="Crous P."/>
            <person name="Grigoriev I."/>
        </authorList>
    </citation>
    <scope>NUCLEOTIDE SEQUENCE</scope>
    <source>
        <strain evidence="4">CBS 122368</strain>
    </source>
</reference>
<dbReference type="RefSeq" id="XP_033683226.1">
    <property type="nucleotide sequence ID" value="XM_033829188.1"/>
</dbReference>
<protein>
    <submittedName>
        <fullName evidence="4">YL1-domain-containing protein</fullName>
    </submittedName>
</protein>
<dbReference type="EMBL" id="ML987196">
    <property type="protein sequence ID" value="KAF2248222.1"/>
    <property type="molecule type" value="Genomic_DNA"/>
</dbReference>
<proteinExistence type="inferred from homology"/>
<keyword evidence="5" id="KW-1185">Reference proteome</keyword>
<dbReference type="OrthoDB" id="3942062at2759"/>
<feature type="region of interest" description="Disordered" evidence="2">
    <location>
        <begin position="308"/>
        <end position="398"/>
    </location>
</feature>
<dbReference type="SMART" id="SM00993">
    <property type="entry name" value="YL1_C"/>
    <property type="match status" value="1"/>
</dbReference>
<feature type="compositionally biased region" description="Basic and acidic residues" evidence="2">
    <location>
        <begin position="1"/>
        <end position="23"/>
    </location>
</feature>
<feature type="region of interest" description="Disordered" evidence="2">
    <location>
        <begin position="663"/>
        <end position="717"/>
    </location>
</feature>
<dbReference type="InterPro" id="IPR046757">
    <property type="entry name" value="YL1_N"/>
</dbReference>
<feature type="domain" description="Vps72/YL1 C-terminal" evidence="3">
    <location>
        <begin position="575"/>
        <end position="604"/>
    </location>
</feature>
<feature type="compositionally biased region" description="Polar residues" evidence="2">
    <location>
        <begin position="182"/>
        <end position="196"/>
    </location>
</feature>
<evidence type="ECO:0000256" key="1">
    <source>
        <dbReference type="ARBA" id="ARBA00006832"/>
    </source>
</evidence>